<sequence>MPEIKDQHKLSSIPLVIEGEVSQYWVTTEDGMCMLSPDIWNKQGRSLQSSLSNLDGQRVRVTIELLD</sequence>
<dbReference type="Proteomes" id="UP001164803">
    <property type="component" value="Chromosome"/>
</dbReference>
<accession>A0ABY6Z734</accession>
<reference evidence="1" key="1">
    <citation type="submission" date="2022-08" db="EMBL/GenBank/DDBJ databases">
        <title>Alicyclobacillus dauci DSM2870, complete genome.</title>
        <authorList>
            <person name="Wang Q."/>
            <person name="Cai R."/>
            <person name="Wang Z."/>
        </authorList>
    </citation>
    <scope>NUCLEOTIDE SEQUENCE</scope>
    <source>
        <strain evidence="1">DSM 28700</strain>
    </source>
</reference>
<name>A0ABY6Z734_9BACL</name>
<evidence type="ECO:0000313" key="1">
    <source>
        <dbReference type="EMBL" id="WAH38560.1"/>
    </source>
</evidence>
<evidence type="ECO:0000313" key="2">
    <source>
        <dbReference type="Proteomes" id="UP001164803"/>
    </source>
</evidence>
<proteinExistence type="predicted"/>
<protein>
    <submittedName>
        <fullName evidence="1">Uncharacterized protein</fullName>
    </submittedName>
</protein>
<gene>
    <name evidence="1" type="ORF">NZD86_08800</name>
</gene>
<organism evidence="1 2">
    <name type="scientific">Alicyclobacillus dauci</name>
    <dbReference type="NCBI Taxonomy" id="1475485"/>
    <lineage>
        <taxon>Bacteria</taxon>
        <taxon>Bacillati</taxon>
        <taxon>Bacillota</taxon>
        <taxon>Bacilli</taxon>
        <taxon>Bacillales</taxon>
        <taxon>Alicyclobacillaceae</taxon>
        <taxon>Alicyclobacillus</taxon>
    </lineage>
</organism>
<dbReference type="RefSeq" id="WP_268046137.1">
    <property type="nucleotide sequence ID" value="NZ_CP104064.1"/>
</dbReference>
<keyword evidence="2" id="KW-1185">Reference proteome</keyword>
<dbReference type="EMBL" id="CP104064">
    <property type="protein sequence ID" value="WAH38560.1"/>
    <property type="molecule type" value="Genomic_DNA"/>
</dbReference>